<comment type="subcellular location">
    <subcellularLocation>
        <location evidence="2">Cell outer membrane</location>
    </subcellularLocation>
    <subcellularLocation>
        <location evidence="1">Cell surface</location>
    </subcellularLocation>
</comment>
<dbReference type="Gene3D" id="2.150.10.10">
    <property type="entry name" value="Serralysin-like metalloprotease, C-terminal"/>
    <property type="match status" value="1"/>
</dbReference>
<dbReference type="Pfam" id="PF13018">
    <property type="entry name" value="ESPR"/>
    <property type="match status" value="1"/>
</dbReference>
<keyword evidence="7" id="KW-0732">Signal</keyword>
<proteinExistence type="inferred from homology"/>
<feature type="domain" description="ESPR" evidence="14">
    <location>
        <begin position="1"/>
        <end position="46"/>
    </location>
</feature>
<evidence type="ECO:0000313" key="17">
    <source>
        <dbReference type="Proteomes" id="UP000310576"/>
    </source>
</evidence>
<dbReference type="Proteomes" id="UP000310576">
    <property type="component" value="Unassembled WGS sequence"/>
</dbReference>
<evidence type="ECO:0000313" key="16">
    <source>
        <dbReference type="EMBL" id="THA15151.1"/>
    </source>
</evidence>
<evidence type="ECO:0000256" key="7">
    <source>
        <dbReference type="ARBA" id="ARBA00022729"/>
    </source>
</evidence>
<evidence type="ECO:0000256" key="8">
    <source>
        <dbReference type="ARBA" id="ARBA00022927"/>
    </source>
</evidence>
<protein>
    <recommendedName>
        <fullName evidence="18">Autotransporter adhesin</fullName>
    </recommendedName>
</protein>
<evidence type="ECO:0000259" key="13">
    <source>
        <dbReference type="Pfam" id="PF05662"/>
    </source>
</evidence>
<evidence type="ECO:0000256" key="3">
    <source>
        <dbReference type="ARBA" id="ARBA00005848"/>
    </source>
</evidence>
<comment type="caution">
    <text evidence="16">The sequence shown here is derived from an EMBL/GenBank/DDBJ whole genome shotgun (WGS) entry which is preliminary data.</text>
</comment>
<dbReference type="EMBL" id="QXNG01000054">
    <property type="protein sequence ID" value="THA15151.1"/>
    <property type="molecule type" value="Genomic_DNA"/>
</dbReference>
<dbReference type="SUPFAM" id="SSF101999">
    <property type="entry name" value="Trimeric adhesin"/>
    <property type="match status" value="5"/>
</dbReference>
<reference evidence="16 17" key="1">
    <citation type="journal article" date="2019" name="Vet. Microbiol.">
        <title>Development of multi locus sequence typing (MLST) of Rodentibacter pneumotropicus.</title>
        <authorList>
            <person name="Adhikary S."/>
            <person name="Bisgaard M."/>
            <person name="Boot R."/>
            <person name="Benga L."/>
            <person name="Nicklas W."/>
            <person name="Christensen H."/>
        </authorList>
    </citation>
    <scope>NUCLEOTIDE SEQUENCE [LARGE SCALE GENOMIC DNA]</scope>
    <source>
        <strain evidence="16 17">1596_07</strain>
    </source>
</reference>
<feature type="compositionally biased region" description="Polar residues" evidence="11">
    <location>
        <begin position="1980"/>
        <end position="1990"/>
    </location>
</feature>
<evidence type="ECO:0000256" key="2">
    <source>
        <dbReference type="ARBA" id="ARBA00004442"/>
    </source>
</evidence>
<evidence type="ECO:0000256" key="9">
    <source>
        <dbReference type="ARBA" id="ARBA00023136"/>
    </source>
</evidence>
<evidence type="ECO:0000259" key="14">
    <source>
        <dbReference type="Pfam" id="PF13018"/>
    </source>
</evidence>
<gene>
    <name evidence="16" type="ORF">D3M76_06015</name>
</gene>
<dbReference type="Pfam" id="PF18669">
    <property type="entry name" value="Trp_ring"/>
    <property type="match status" value="3"/>
</dbReference>
<name>A0A4V3SPI6_9PAST</name>
<dbReference type="InterPro" id="IPR024973">
    <property type="entry name" value="ESPR"/>
</dbReference>
<feature type="domain" description="Trimeric autotransporter adhesin Trp ring" evidence="15">
    <location>
        <begin position="1458"/>
        <end position="1504"/>
    </location>
</feature>
<feature type="domain" description="Trimeric autotransporter adhesin YadA-like stalk" evidence="13">
    <location>
        <begin position="2001"/>
        <end position="2044"/>
    </location>
</feature>
<dbReference type="Gene3D" id="1.20.5.170">
    <property type="match status" value="1"/>
</dbReference>
<feature type="domain" description="Trimeric autotransporter adhesin YadA-like stalk" evidence="13">
    <location>
        <begin position="2622"/>
        <end position="2653"/>
    </location>
</feature>
<feature type="region of interest" description="Disordered" evidence="11">
    <location>
        <begin position="1006"/>
        <end position="1025"/>
    </location>
</feature>
<dbReference type="SUPFAM" id="SSF54523">
    <property type="entry name" value="Pili subunits"/>
    <property type="match status" value="1"/>
</dbReference>
<dbReference type="InterPro" id="IPR037174">
    <property type="entry name" value="Trimeric_adhesin"/>
</dbReference>
<dbReference type="InterPro" id="IPR008635">
    <property type="entry name" value="Coiled_stalk_dom"/>
</dbReference>
<accession>A0A4V3SPI6</accession>
<dbReference type="Pfam" id="PF05662">
    <property type="entry name" value="YadA_stalk"/>
    <property type="match status" value="3"/>
</dbReference>
<comment type="similarity">
    <text evidence="3">Belongs to the autotransporter-2 (AT-2) (TC 1.B.40) family.</text>
</comment>
<evidence type="ECO:0000256" key="5">
    <source>
        <dbReference type="ARBA" id="ARBA00022452"/>
    </source>
</evidence>
<dbReference type="SUPFAM" id="SSF101967">
    <property type="entry name" value="Adhesin YadA, collagen-binding domain"/>
    <property type="match status" value="1"/>
</dbReference>
<dbReference type="Gene3D" id="2.20.25.140">
    <property type="match status" value="1"/>
</dbReference>
<sequence length="2733" mass="280597">MNKIFRVIWNHTTQSWVAVSELSKAKGKSKSSSGKKISLLAISLTTAGATLLGSTAQAAISGDAVIWGSNSVGTKAPEIVVQKDPFGNPMGAYSIGIAPGQVKLLGEGKDKEVNVANATKPLYVYDSNTGALLDYVPIGGSLSKTYNTEVTRLEYSGEWVARPTGAYSIAIGQSSGAGSMQSVALGRFSQVDNASLEGYVIGSQSNVTKSEQGIHVGSRGNVSESTRGILVGNRGNLTSSSYASAMGSYGVNVTNSGYSSSFGTNTITNASYGAINVGPGGKVDNSQLATNVGPWSEINRSEQAIAVGRNTKALDSVASTVVGTYAKANVSKDSVAVGRNANIDNSEFGVTVGPYTSILGSQQATALGRNAKVDSSRSGVALGTFAVVNGSVSATAVGPGANVLNSEGGFSGGRNSKVENSKDGTALGVGATISGAANATALGARANATLADSVALGSNSITSAATPTNSASVNGINYSGFAGVNNNTNYVVSVGKNEGERQVQNVAAGRITENSTDAINGSQLYHILAAGSWTIGDQTDHSGSGVNNVRFGDRVDFIGSGATTVNVSKTADNKTLVNISSPVYTAGNNINLTTNSDGSITISSSGSDTLSNLTSHLPDTSKVANPNGSDVNKQDAPTTLTDDNRKEAATVQDVLNTGWNLQGNGVEKDFVAAYDTVNFANGTATDVVVDNKDGKLSNITFNVKYDNSTIVLDENGRLKANVSNIINGDNTTTEANNGTVSVKTGDVTANTTTGKADFNTANGTIAKVEDVANAINHSGWKTNAKDANGNDVTDVLVNPGDTVNYVDGNGTKANVTVTKGENGNPDTFNVAYDIKPADETIAVTPEGVKANTTTGSVNDNGTVKVEKPNLLLNASEVANLVNNASFNVTTVKNNDQVTSGGHNTKPVKAGDTVTYKAGKNLEINQDGHNITYGLSENITVNQANATTLTVGNVSDSSAPKVDFNAEKATPANVNPNATAPENALNITTAGKPTQITGVGSVLNVGDVPTNTGDEKDVSGNVTKAGTTGNDKLVNLTNLPDNTLNSAATVRDLTNLGWVVNASDNNYTNTVKNANKVDFVGGDAITVSGSNDGDIRKITVTAKYDNATIVLDENGRLKANVSNIINGDNTTTEANNGTVSVKTGDVTANTTTGKAESNTANGTIAKVEDVAGAINGSGWKTTPTKVFDKDGNEVNNPTDQLINPGDQVNYVNGNGTKANVTVTQGQDGKDTVNVSYDIKPADETIAVTPEGVKANTTTGSVNDNGTVTVEKPNLLLNASEVANLVNNASFNVTTVKNNDQVTSGGHNTKPVKAGDTVTYKAGKNLEINQDGHNITYGLSENITVNQANATTLTVGNVSDSSAPKVDFNAEKATPANVNPNATAPENALNITTAGKPTQITGMGSVLNVGDVPTNTGDEKDVSGNVTKAGTTGNDKLVNLTNLPDNTLNSAATVRDLANLGWVVNASDNNYTNTVKNANKVDFVGGDAITVSGSNDGDIRKITVTAKYDNATIVLDEKGRLKANVSNIINGDNTTTEANNGTVSVKTGDVTANTTTGKAESNTANGTIAKVEDVANAINHSGWKTNAKDANGNDVTDVLVNPGDTVNYVDGNGTKANVTVTKGENGNPDVFNVTYDVNTTNAVANTTTGKAELPDATKGGDTLNATTITNLVNNVFHTVNATNKDEQIEATNGTTTVKAGDTLDFVAGKNLVVNQTGKTIAFGLSKDIDVGNITAGNVTVGNTTITNGTISGLNPNLPNTNNNDEYKVGDEITKSQTLPSTLNITNAATVGDILNSGWNLQNNGQARDFVKPYDSVNFVNGTATTAVVETEANGTVSNVTYNVNIDDSTIKVVDGKLVANATNIVNQVTGNSTVTADGKANATTVDQAGNQVDNSNKIATVGDIVNTINNVHWNATAGNVTGTNGEFSSTGSEPIKAGDTVAYNAGKNIKIEQNGKTFNISTTDNVTFTHTNTTTLTVGNVSDPNHSTNITSGPEGLNVNGDKITGVANGTISNNSSDAVNGSQLYSVGDSIKNIFGGNTTFNTTTGKVEGFERVLNTTGLAPNENYTIPAASATNITEAFEQLNNYVNAGWKLGNASGAVVERISPDEQVNFVDSNTITSTVVANDKGGANISFNVNATAVANNAAGNVSANSTTGKAEFDNHNNTKPLATVEDVAKTVNNTGWFMNTTAGEKALVNPGDTVNYVDGNGTKAKVTVTKGENGQLDTFNVTYDIKSADNTIAITPEGVKVNTTTGAVNDNGTVKVAQPDLLLNASEVANLVNNASFNATIGRDDTDFVDQVGKDNYKVKAGDTITFNAGKNLRVKQENGTFTYALDNNITVNHANATALTIGNVSNSTAPKVDFNADKATPATNNAEQPENALNITTDGKPTQITGVGSTLNTTNVVTNPDGNASTPVENKTLVDLTNATTPDSAATVRDLQNMGWVVETSGNGYIDTVKNANHVKFSGDGAVTVTGSTDANGTRNITVRVDATQMANNAAGNVYANTTTGKAEFNNANGSKPLATVEDVASAINGSGWELNSASVGGEVIGDTAPTRVNPGSKVNINAGKNVVITRSGKDITIATSAKPVFENVQVGGDKGPIVGGDANGDVKVSKADGSPTKVTNVAAGTASTDAVNVGQLKGTVGNINNRMNKMNKDLRGGIAGANAAAGLPQVYIPGKSMVAASAGTFKGQSAVAVGYSRASDNGKLILKLQGNANTRGDLGGSVGVGYQW</sequence>
<evidence type="ECO:0000256" key="1">
    <source>
        <dbReference type="ARBA" id="ARBA00004241"/>
    </source>
</evidence>
<feature type="region of interest" description="Disordered" evidence="11">
    <location>
        <begin position="1977"/>
        <end position="1996"/>
    </location>
</feature>
<dbReference type="GO" id="GO:0009986">
    <property type="term" value="C:cell surface"/>
    <property type="evidence" value="ECO:0007669"/>
    <property type="project" value="UniProtKB-SubCell"/>
</dbReference>
<keyword evidence="8" id="KW-0653">Protein transport</keyword>
<dbReference type="InterPro" id="IPR040482">
    <property type="entry name" value="Trp_ring"/>
</dbReference>
<feature type="region of interest" description="Disordered" evidence="11">
    <location>
        <begin position="2366"/>
        <end position="2389"/>
    </location>
</feature>
<organism evidence="16 17">
    <name type="scientific">Rodentibacter pneumotropicus</name>
    <dbReference type="NCBI Taxonomy" id="758"/>
    <lineage>
        <taxon>Bacteria</taxon>
        <taxon>Pseudomonadati</taxon>
        <taxon>Pseudomonadota</taxon>
        <taxon>Gammaproteobacteria</taxon>
        <taxon>Pasteurellales</taxon>
        <taxon>Pasteurellaceae</taxon>
        <taxon>Rodentibacter</taxon>
    </lineage>
</organism>
<dbReference type="Gene3D" id="3.30.1300.30">
    <property type="entry name" value="GSPII I/J protein-like"/>
    <property type="match status" value="1"/>
</dbReference>
<feature type="compositionally biased region" description="Polar residues" evidence="11">
    <location>
        <begin position="622"/>
        <end position="640"/>
    </location>
</feature>
<evidence type="ECO:0000256" key="11">
    <source>
        <dbReference type="SAM" id="MobiDB-lite"/>
    </source>
</evidence>
<feature type="domain" description="Trimeric autotransporter adhesin YadA-like stalk" evidence="13">
    <location>
        <begin position="502"/>
        <end position="530"/>
    </location>
</feature>
<evidence type="ECO:0008006" key="18">
    <source>
        <dbReference type="Google" id="ProtNLM"/>
    </source>
</evidence>
<keyword evidence="4" id="KW-0813">Transport</keyword>
<dbReference type="GO" id="GO:0009279">
    <property type="term" value="C:cell outer membrane"/>
    <property type="evidence" value="ECO:0007669"/>
    <property type="project" value="UniProtKB-SubCell"/>
</dbReference>
<dbReference type="Gene3D" id="3.90.1780.10">
    <property type="entry name" value="Trimeric adhesin"/>
    <property type="match status" value="14"/>
</dbReference>
<feature type="compositionally biased region" description="Polar residues" evidence="11">
    <location>
        <begin position="2369"/>
        <end position="2389"/>
    </location>
</feature>
<dbReference type="Pfam" id="PF03895">
    <property type="entry name" value="YadA_anchor"/>
    <property type="match status" value="1"/>
</dbReference>
<keyword evidence="5" id="KW-1134">Transmembrane beta strand</keyword>
<keyword evidence="9" id="KW-0472">Membrane</keyword>
<dbReference type="InterPro" id="IPR011049">
    <property type="entry name" value="Serralysin-like_metalloprot_C"/>
</dbReference>
<dbReference type="RefSeq" id="WP_136124300.1">
    <property type="nucleotide sequence ID" value="NZ_QXNF01000002.1"/>
</dbReference>
<keyword evidence="10" id="KW-0998">Cell outer membrane</keyword>
<dbReference type="InterPro" id="IPR005594">
    <property type="entry name" value="YadA_C"/>
</dbReference>
<dbReference type="GO" id="GO:0015031">
    <property type="term" value="P:protein transport"/>
    <property type="evidence" value="ECO:0007669"/>
    <property type="project" value="UniProtKB-KW"/>
</dbReference>
<dbReference type="Gene3D" id="6.20.50.100">
    <property type="match status" value="1"/>
</dbReference>
<evidence type="ECO:0000256" key="4">
    <source>
        <dbReference type="ARBA" id="ARBA00022448"/>
    </source>
</evidence>
<dbReference type="InterPro" id="IPR045584">
    <property type="entry name" value="Pilin-like"/>
</dbReference>
<evidence type="ECO:0000259" key="15">
    <source>
        <dbReference type="Pfam" id="PF18669"/>
    </source>
</evidence>
<feature type="domain" description="Trimeric autotransporter adhesin Trp ring" evidence="15">
    <location>
        <begin position="2442"/>
        <end position="2490"/>
    </location>
</feature>
<evidence type="ECO:0000259" key="12">
    <source>
        <dbReference type="Pfam" id="PF03895"/>
    </source>
</evidence>
<evidence type="ECO:0000256" key="6">
    <source>
        <dbReference type="ARBA" id="ARBA00022692"/>
    </source>
</evidence>
<feature type="domain" description="Trimeric autotransporter adhesin YadA-like C-terminal membrane anchor" evidence="12">
    <location>
        <begin position="2673"/>
        <end position="2733"/>
    </location>
</feature>
<feature type="region of interest" description="Disordered" evidence="11">
    <location>
        <begin position="611"/>
        <end position="640"/>
    </location>
</feature>
<keyword evidence="6" id="KW-0812">Transmembrane</keyword>
<evidence type="ECO:0000256" key="10">
    <source>
        <dbReference type="ARBA" id="ARBA00023237"/>
    </source>
</evidence>
<feature type="domain" description="Trimeric autotransporter adhesin Trp ring" evidence="15">
    <location>
        <begin position="1055"/>
        <end position="1101"/>
    </location>
</feature>